<dbReference type="NCBIfam" id="TIGR04089">
    <property type="entry name" value="exp_by_SipW_III"/>
    <property type="match status" value="1"/>
</dbReference>
<dbReference type="OrthoDB" id="4578464at2"/>
<evidence type="ECO:0000313" key="2">
    <source>
        <dbReference type="EMBL" id="EGD54972.1"/>
    </source>
</evidence>
<sequence>MNKVTKGALAAAAGAAILAGGAGTMAAWNSTVNGTGGGTISAGSLNVTQQEGTGVWKWVGGSKNNQAVDFANDKIVPGDKIAYTATYDVQLVGTNLKADLVPTLAGVGSGTLAGLLQVDTSGNDTVHVTASGPQTVSTTVTFNPDATTGQSASTVLSGASVTLTQTTS</sequence>
<feature type="chain" id="PRO_5038769256" description="Alternate-type signal peptide domain-containing protein" evidence="1">
    <location>
        <begin position="27"/>
        <end position="168"/>
    </location>
</feature>
<keyword evidence="3" id="KW-1185">Reference proteome</keyword>
<name>F1YJP0_9ACTN</name>
<dbReference type="InterPro" id="IPR024006">
    <property type="entry name" value="Alt_signal_exp_actinobact"/>
</dbReference>
<organism evidence="2 3">
    <name type="scientific">Gordonia neofelifaecis NRRL B-59395</name>
    <dbReference type="NCBI Taxonomy" id="644548"/>
    <lineage>
        <taxon>Bacteria</taxon>
        <taxon>Bacillati</taxon>
        <taxon>Actinomycetota</taxon>
        <taxon>Actinomycetes</taxon>
        <taxon>Mycobacteriales</taxon>
        <taxon>Gordoniaceae</taxon>
        <taxon>Gordonia</taxon>
    </lineage>
</organism>
<dbReference type="Proteomes" id="UP000035065">
    <property type="component" value="Unassembled WGS sequence"/>
</dbReference>
<comment type="caution">
    <text evidence="2">The sequence shown here is derived from an EMBL/GenBank/DDBJ whole genome shotgun (WGS) entry which is preliminary data.</text>
</comment>
<accession>F1YJP0</accession>
<evidence type="ECO:0008006" key="4">
    <source>
        <dbReference type="Google" id="ProtNLM"/>
    </source>
</evidence>
<evidence type="ECO:0000313" key="3">
    <source>
        <dbReference type="Proteomes" id="UP000035065"/>
    </source>
</evidence>
<gene>
    <name evidence="2" type="ORF">SCNU_10591</name>
</gene>
<protein>
    <recommendedName>
        <fullName evidence="4">Alternate-type signal peptide domain-containing protein</fullName>
    </recommendedName>
</protein>
<evidence type="ECO:0000256" key="1">
    <source>
        <dbReference type="SAM" id="SignalP"/>
    </source>
</evidence>
<reference evidence="2 3" key="1">
    <citation type="journal article" date="2011" name="J. Bacteriol.">
        <title>Draft Genome Sequence of Gordonia neofelifaecis NRRL B-59395, a Cholesterol-Degrading Actinomycete.</title>
        <authorList>
            <person name="Ge F."/>
            <person name="Li W."/>
            <person name="Chen G."/>
            <person name="Liu Y."/>
            <person name="Zhang G."/>
            <person name="Yong B."/>
            <person name="Wang Q."/>
            <person name="Wang N."/>
            <person name="Huang Z."/>
            <person name="Li W."/>
            <person name="Wang J."/>
            <person name="Wu C."/>
            <person name="Xie Q."/>
            <person name="Liu G."/>
        </authorList>
    </citation>
    <scope>NUCLEOTIDE SEQUENCE [LARGE SCALE GENOMIC DNA]</scope>
    <source>
        <strain evidence="2 3">NRRL B-59395</strain>
    </source>
</reference>
<dbReference type="AlphaFoldDB" id="F1YJP0"/>
<feature type="signal peptide" evidence="1">
    <location>
        <begin position="1"/>
        <end position="26"/>
    </location>
</feature>
<dbReference type="RefSeq" id="WP_009679342.1">
    <property type="nucleotide sequence ID" value="NZ_AEUD01000008.1"/>
</dbReference>
<dbReference type="EMBL" id="AEUD01000008">
    <property type="protein sequence ID" value="EGD54972.1"/>
    <property type="molecule type" value="Genomic_DNA"/>
</dbReference>
<keyword evidence="1" id="KW-0732">Signal</keyword>
<proteinExistence type="predicted"/>
<dbReference type="STRING" id="644548.SCNU_10591"/>
<dbReference type="eggNOG" id="ENOG5033JI5">
    <property type="taxonomic scope" value="Bacteria"/>
</dbReference>